<protein>
    <recommendedName>
        <fullName evidence="7">Major facilitator superfamily (MFS) profile domain-containing protein</fullName>
    </recommendedName>
</protein>
<dbReference type="SUPFAM" id="SSF103473">
    <property type="entry name" value="MFS general substrate transporter"/>
    <property type="match status" value="1"/>
</dbReference>
<evidence type="ECO:0000256" key="6">
    <source>
        <dbReference type="SAM" id="Phobius"/>
    </source>
</evidence>
<feature type="transmembrane region" description="Helical" evidence="6">
    <location>
        <begin position="432"/>
        <end position="454"/>
    </location>
</feature>
<feature type="transmembrane region" description="Helical" evidence="6">
    <location>
        <begin position="138"/>
        <end position="161"/>
    </location>
</feature>
<keyword evidence="3 6" id="KW-0812">Transmembrane</keyword>
<feature type="domain" description="Major facilitator superfamily (MFS) profile" evidence="7">
    <location>
        <begin position="47"/>
        <end position="458"/>
    </location>
</feature>
<dbReference type="PROSITE" id="PS50850">
    <property type="entry name" value="MFS"/>
    <property type="match status" value="1"/>
</dbReference>
<sequence>MAAMATPKTVSTDVIQTTEIKHADSEHLEEAEVLLDKQLLRKIDFRVIPILVILFTFSLIDRNIIATARVAGMGTDLALVGNRYSVALLVVFPLYILVEIPSNFILRRVSVKMFFFGMVLCWGAVTMCHAFVKTFSQLVAVRLLLGLFEGSFQPVCIYIVSSWYTRYETQRRLAIWFALGQLLAAFTGILSYGLSTLDGTGGLDGWRWIYLVPGLITIALAIPVWLFVCEFPERAKWLQHDELARLRLWLAEDRAEVLEEKMTVDRALSVFRDWKVWLLASLLFFLTSAAYTMSFFTPTILSSLGFSVAMSQILVTPPYVAACLANIATGIAADKLHMRSPFIVGHVLLTMAGFGMIGWGPNTGAKMTGIYFSIIGSQCAIPAVYTFLANNVVGTTKRQIAVPLQTVWGGIGGIAGSVYFRQQDYPHYRPGLYASFTSLSICLGLTAFLVIYFVKENKRADRDGKILEGVENFRYTL</sequence>
<feature type="transmembrane region" description="Helical" evidence="6">
    <location>
        <begin position="400"/>
        <end position="420"/>
    </location>
</feature>
<keyword evidence="2" id="KW-0813">Transport</keyword>
<feature type="transmembrane region" description="Helical" evidence="6">
    <location>
        <begin position="113"/>
        <end position="132"/>
    </location>
</feature>
<organism evidence="8 9">
    <name type="scientific">Cladophialophora immunda</name>
    <dbReference type="NCBI Taxonomy" id="569365"/>
    <lineage>
        <taxon>Eukaryota</taxon>
        <taxon>Fungi</taxon>
        <taxon>Dikarya</taxon>
        <taxon>Ascomycota</taxon>
        <taxon>Pezizomycotina</taxon>
        <taxon>Eurotiomycetes</taxon>
        <taxon>Chaetothyriomycetidae</taxon>
        <taxon>Chaetothyriales</taxon>
        <taxon>Herpotrichiellaceae</taxon>
        <taxon>Cladophialophora</taxon>
    </lineage>
</organism>
<dbReference type="InterPro" id="IPR036259">
    <property type="entry name" value="MFS_trans_sf"/>
</dbReference>
<feature type="transmembrane region" description="Helical" evidence="6">
    <location>
        <begin position="173"/>
        <end position="194"/>
    </location>
</feature>
<evidence type="ECO:0000256" key="2">
    <source>
        <dbReference type="ARBA" id="ARBA00022448"/>
    </source>
</evidence>
<feature type="transmembrane region" description="Helical" evidence="6">
    <location>
        <begin position="370"/>
        <end position="388"/>
    </location>
</feature>
<evidence type="ECO:0000256" key="4">
    <source>
        <dbReference type="ARBA" id="ARBA00022989"/>
    </source>
</evidence>
<dbReference type="Pfam" id="PF07690">
    <property type="entry name" value="MFS_1"/>
    <property type="match status" value="1"/>
</dbReference>
<evidence type="ECO:0000256" key="3">
    <source>
        <dbReference type="ARBA" id="ARBA00022692"/>
    </source>
</evidence>
<dbReference type="GeneID" id="27348429"/>
<evidence type="ECO:0000313" key="8">
    <source>
        <dbReference type="EMBL" id="KIW26108.1"/>
    </source>
</evidence>
<feature type="transmembrane region" description="Helical" evidence="6">
    <location>
        <begin position="206"/>
        <end position="228"/>
    </location>
</feature>
<comment type="subcellular location">
    <subcellularLocation>
        <location evidence="1">Membrane</location>
        <topology evidence="1">Multi-pass membrane protein</topology>
    </subcellularLocation>
</comment>
<dbReference type="AlphaFoldDB" id="A0A0D2C4L5"/>
<gene>
    <name evidence="8" type="ORF">PV07_09235</name>
</gene>
<dbReference type="OrthoDB" id="3639251at2759"/>
<reference evidence="8 9" key="1">
    <citation type="submission" date="2015-01" db="EMBL/GenBank/DDBJ databases">
        <title>The Genome Sequence of Cladophialophora immunda CBS83496.</title>
        <authorList>
            <consortium name="The Broad Institute Genomics Platform"/>
            <person name="Cuomo C."/>
            <person name="de Hoog S."/>
            <person name="Gorbushina A."/>
            <person name="Stielow B."/>
            <person name="Teixiera M."/>
            <person name="Abouelleil A."/>
            <person name="Chapman S.B."/>
            <person name="Priest M."/>
            <person name="Young S.K."/>
            <person name="Wortman J."/>
            <person name="Nusbaum C."/>
            <person name="Birren B."/>
        </authorList>
    </citation>
    <scope>NUCLEOTIDE SEQUENCE [LARGE SCALE GENOMIC DNA]</scope>
    <source>
        <strain evidence="8 9">CBS 83496</strain>
    </source>
</reference>
<keyword evidence="4 6" id="KW-1133">Transmembrane helix</keyword>
<accession>A0A0D2C4L5</accession>
<keyword evidence="9" id="KW-1185">Reference proteome</keyword>
<feature type="transmembrane region" description="Helical" evidence="6">
    <location>
        <begin position="47"/>
        <end position="65"/>
    </location>
</feature>
<feature type="transmembrane region" description="Helical" evidence="6">
    <location>
        <begin position="85"/>
        <end position="106"/>
    </location>
</feature>
<dbReference type="EMBL" id="KN847044">
    <property type="protein sequence ID" value="KIW26108.1"/>
    <property type="molecule type" value="Genomic_DNA"/>
</dbReference>
<name>A0A0D2C4L5_9EURO</name>
<keyword evidence="5 6" id="KW-0472">Membrane</keyword>
<feature type="transmembrane region" description="Helical" evidence="6">
    <location>
        <begin position="308"/>
        <end position="328"/>
    </location>
</feature>
<dbReference type="PANTHER" id="PTHR43791:SF3">
    <property type="entry name" value="MAJOR FACILITATOR SUPERFAMILY (MFS) PROFILE DOMAIN-CONTAINING PROTEIN"/>
    <property type="match status" value="1"/>
</dbReference>
<dbReference type="HOGENOM" id="CLU_001265_0_1_1"/>
<dbReference type="Proteomes" id="UP000054466">
    <property type="component" value="Unassembled WGS sequence"/>
</dbReference>
<dbReference type="Gene3D" id="1.20.1250.20">
    <property type="entry name" value="MFS general substrate transporter like domains"/>
    <property type="match status" value="2"/>
</dbReference>
<dbReference type="GO" id="GO:0022857">
    <property type="term" value="F:transmembrane transporter activity"/>
    <property type="evidence" value="ECO:0007669"/>
    <property type="project" value="InterPro"/>
</dbReference>
<dbReference type="VEuPathDB" id="FungiDB:PV07_09235"/>
<feature type="transmembrane region" description="Helical" evidence="6">
    <location>
        <begin position="340"/>
        <end position="358"/>
    </location>
</feature>
<feature type="transmembrane region" description="Helical" evidence="6">
    <location>
        <begin position="276"/>
        <end position="296"/>
    </location>
</feature>
<evidence type="ECO:0000313" key="9">
    <source>
        <dbReference type="Proteomes" id="UP000054466"/>
    </source>
</evidence>
<proteinExistence type="predicted"/>
<evidence type="ECO:0000256" key="5">
    <source>
        <dbReference type="ARBA" id="ARBA00023136"/>
    </source>
</evidence>
<dbReference type="FunFam" id="1.20.1250.20:FF:000018">
    <property type="entry name" value="MFS transporter permease"/>
    <property type="match status" value="1"/>
</dbReference>
<dbReference type="InterPro" id="IPR020846">
    <property type="entry name" value="MFS_dom"/>
</dbReference>
<dbReference type="GO" id="GO:0016020">
    <property type="term" value="C:membrane"/>
    <property type="evidence" value="ECO:0007669"/>
    <property type="project" value="UniProtKB-SubCell"/>
</dbReference>
<evidence type="ECO:0000256" key="1">
    <source>
        <dbReference type="ARBA" id="ARBA00004141"/>
    </source>
</evidence>
<dbReference type="PANTHER" id="PTHR43791">
    <property type="entry name" value="PERMEASE-RELATED"/>
    <property type="match status" value="1"/>
</dbReference>
<dbReference type="RefSeq" id="XP_016246324.1">
    <property type="nucleotide sequence ID" value="XM_016396468.1"/>
</dbReference>
<evidence type="ECO:0000259" key="7">
    <source>
        <dbReference type="PROSITE" id="PS50850"/>
    </source>
</evidence>
<dbReference type="InterPro" id="IPR011701">
    <property type="entry name" value="MFS"/>
</dbReference>